<dbReference type="InterPro" id="IPR008991">
    <property type="entry name" value="Translation_prot_SH3-like_sf"/>
</dbReference>
<dbReference type="GO" id="GO:0006412">
    <property type="term" value="P:translation"/>
    <property type="evidence" value="ECO:0007669"/>
    <property type="project" value="UniProtKB-UniRule"/>
</dbReference>
<dbReference type="PANTHER" id="PTHR15680:SF9">
    <property type="entry name" value="LARGE RIBOSOMAL SUBUNIT PROTEIN BL19M"/>
    <property type="match status" value="1"/>
</dbReference>
<dbReference type="PANTHER" id="PTHR15680">
    <property type="entry name" value="RIBOSOMAL PROTEIN L19"/>
    <property type="match status" value="1"/>
</dbReference>
<name>A0A1W2H1A3_9BACT</name>
<keyword evidence="2 5" id="KW-0689">Ribosomal protein</keyword>
<gene>
    <name evidence="5" type="primary">rplS</name>
    <name evidence="7" type="ORF">SAMN00777080_1223</name>
</gene>
<dbReference type="GO" id="GO:0022625">
    <property type="term" value="C:cytosolic large ribosomal subunit"/>
    <property type="evidence" value="ECO:0007669"/>
    <property type="project" value="TreeGrafter"/>
</dbReference>
<evidence type="ECO:0000256" key="4">
    <source>
        <dbReference type="ARBA" id="ARBA00035171"/>
    </source>
</evidence>
<sequence length="123" mass="14141">MSELIKFVESEYSVARDKFPSFKAGDTINVHVKITEGNKERIQQFQGTVIQRKNPNSNGETFTVRKVSNGVGVERIFPILSPSIDKIELLREGKVRRARLFYLRGRQGKAAKIKEKIRHRKEA</sequence>
<dbReference type="OrthoDB" id="9803541at2"/>
<evidence type="ECO:0000256" key="3">
    <source>
        <dbReference type="ARBA" id="ARBA00023274"/>
    </source>
</evidence>
<evidence type="ECO:0000313" key="7">
    <source>
        <dbReference type="EMBL" id="SMD42661.1"/>
    </source>
</evidence>
<dbReference type="Gene3D" id="2.30.30.790">
    <property type="match status" value="1"/>
</dbReference>
<dbReference type="PIRSF" id="PIRSF002191">
    <property type="entry name" value="Ribosomal_L19"/>
    <property type="match status" value="1"/>
</dbReference>
<evidence type="ECO:0000256" key="6">
    <source>
        <dbReference type="RuleBase" id="RU000559"/>
    </source>
</evidence>
<evidence type="ECO:0000256" key="2">
    <source>
        <dbReference type="ARBA" id="ARBA00022980"/>
    </source>
</evidence>
<dbReference type="PRINTS" id="PR00061">
    <property type="entry name" value="RIBOSOMALL19"/>
</dbReference>
<organism evidence="7 8">
    <name type="scientific">Aquiflexum balticum DSM 16537</name>
    <dbReference type="NCBI Taxonomy" id="758820"/>
    <lineage>
        <taxon>Bacteria</taxon>
        <taxon>Pseudomonadati</taxon>
        <taxon>Bacteroidota</taxon>
        <taxon>Cytophagia</taxon>
        <taxon>Cytophagales</taxon>
        <taxon>Cyclobacteriaceae</taxon>
        <taxon>Aquiflexum</taxon>
    </lineage>
</organism>
<dbReference type="HAMAP" id="MF_00402">
    <property type="entry name" value="Ribosomal_bL19"/>
    <property type="match status" value="1"/>
</dbReference>
<reference evidence="8" key="1">
    <citation type="submission" date="2017-04" db="EMBL/GenBank/DDBJ databases">
        <authorList>
            <person name="Varghese N."/>
            <person name="Submissions S."/>
        </authorList>
    </citation>
    <scope>NUCLEOTIDE SEQUENCE [LARGE SCALE GENOMIC DNA]</scope>
    <source>
        <strain evidence="8">DSM 16537</strain>
    </source>
</reference>
<keyword evidence="3 5" id="KW-0687">Ribonucleoprotein</keyword>
<dbReference type="RefSeq" id="WP_084119439.1">
    <property type="nucleotide sequence ID" value="NZ_LT838813.1"/>
</dbReference>
<dbReference type="InterPro" id="IPR038657">
    <property type="entry name" value="Ribosomal_bL19_sf"/>
</dbReference>
<dbReference type="InterPro" id="IPR001857">
    <property type="entry name" value="Ribosomal_bL19"/>
</dbReference>
<evidence type="ECO:0000256" key="1">
    <source>
        <dbReference type="ARBA" id="ARBA00005781"/>
    </source>
</evidence>
<dbReference type="PROSITE" id="PS01015">
    <property type="entry name" value="RIBOSOMAL_L19"/>
    <property type="match status" value="1"/>
</dbReference>
<dbReference type="GO" id="GO:0003735">
    <property type="term" value="F:structural constituent of ribosome"/>
    <property type="evidence" value="ECO:0007669"/>
    <property type="project" value="InterPro"/>
</dbReference>
<proteinExistence type="inferred from homology"/>
<comment type="function">
    <text evidence="5 6">This protein is located at the 30S-50S ribosomal subunit interface and may play a role in the structure and function of the aminoacyl-tRNA binding site.</text>
</comment>
<dbReference type="AlphaFoldDB" id="A0A1W2H1A3"/>
<accession>A0A1W2H1A3</accession>
<dbReference type="NCBIfam" id="TIGR01024">
    <property type="entry name" value="rplS_bact"/>
    <property type="match status" value="1"/>
</dbReference>
<evidence type="ECO:0000256" key="5">
    <source>
        <dbReference type="HAMAP-Rule" id="MF_00402"/>
    </source>
</evidence>
<dbReference type="EMBL" id="LT838813">
    <property type="protein sequence ID" value="SMD42661.1"/>
    <property type="molecule type" value="Genomic_DNA"/>
</dbReference>
<comment type="similarity">
    <text evidence="1 5 6">Belongs to the bacterial ribosomal protein bL19 family.</text>
</comment>
<dbReference type="Pfam" id="PF01245">
    <property type="entry name" value="Ribosomal_L19"/>
    <property type="match status" value="1"/>
</dbReference>
<protein>
    <recommendedName>
        <fullName evidence="4 5">Large ribosomal subunit protein bL19</fullName>
    </recommendedName>
</protein>
<dbReference type="SUPFAM" id="SSF50104">
    <property type="entry name" value="Translation proteins SH3-like domain"/>
    <property type="match status" value="1"/>
</dbReference>
<dbReference type="STRING" id="758820.SAMN00777080_1223"/>
<evidence type="ECO:0000313" key="8">
    <source>
        <dbReference type="Proteomes" id="UP000192333"/>
    </source>
</evidence>
<dbReference type="InterPro" id="IPR018257">
    <property type="entry name" value="Ribosomal_bL19_CS"/>
</dbReference>
<dbReference type="FunFam" id="2.30.30.790:FF:000001">
    <property type="entry name" value="50S ribosomal protein L19"/>
    <property type="match status" value="1"/>
</dbReference>
<dbReference type="Proteomes" id="UP000192333">
    <property type="component" value="Chromosome I"/>
</dbReference>
<keyword evidence="8" id="KW-1185">Reference proteome</keyword>